<dbReference type="Proteomes" id="UP000316562">
    <property type="component" value="Unassembled WGS sequence"/>
</dbReference>
<dbReference type="CDD" id="cd11363">
    <property type="entry name" value="RNase_PH_PNPase_1"/>
    <property type="match status" value="1"/>
</dbReference>
<keyword evidence="8 9" id="KW-0694">RNA-binding</keyword>
<reference evidence="11 12" key="1">
    <citation type="journal article" date="2019" name="ISME J.">
        <title>Insights into ecological role of a new deltaproteobacterial order Candidatus Acidulodesulfobacterales by metagenomics and metatranscriptomics.</title>
        <authorList>
            <person name="Tan S."/>
            <person name="Liu J."/>
            <person name="Fang Y."/>
            <person name="Hedlund B.P."/>
            <person name="Lian Z.H."/>
            <person name="Huang L.Y."/>
            <person name="Li J.T."/>
            <person name="Huang L.N."/>
            <person name="Li W.J."/>
            <person name="Jiang H.C."/>
            <person name="Dong H.L."/>
            <person name="Shu W.S."/>
        </authorList>
    </citation>
    <scope>NUCLEOTIDE SEQUENCE [LARGE SCALE GENOMIC DNA]</scope>
    <source>
        <strain evidence="11">AP2</strain>
    </source>
</reference>
<dbReference type="PANTHER" id="PTHR11252">
    <property type="entry name" value="POLYRIBONUCLEOTIDE NUCLEOTIDYLTRANSFERASE"/>
    <property type="match status" value="1"/>
</dbReference>
<dbReference type="SMART" id="SM00322">
    <property type="entry name" value="KH"/>
    <property type="match status" value="1"/>
</dbReference>
<dbReference type="NCBIfam" id="NF008805">
    <property type="entry name" value="PRK11824.1"/>
    <property type="match status" value="1"/>
</dbReference>
<dbReference type="SUPFAM" id="SSF54791">
    <property type="entry name" value="Eukaryotic type KH-domain (KH-domain type I)"/>
    <property type="match status" value="1"/>
</dbReference>
<keyword evidence="4 9" id="KW-0808">Transferase</keyword>
<evidence type="ECO:0000313" key="11">
    <source>
        <dbReference type="EMBL" id="RZD15622.1"/>
    </source>
</evidence>
<proteinExistence type="inferred from homology"/>
<feature type="binding site" evidence="9">
    <location>
        <position position="492"/>
    </location>
    <ligand>
        <name>Mg(2+)</name>
        <dbReference type="ChEBI" id="CHEBI:18420"/>
    </ligand>
</feature>
<dbReference type="FunFam" id="2.40.50.140:FF:000023">
    <property type="entry name" value="Polyribonucleotide nucleotidyltransferase"/>
    <property type="match status" value="1"/>
</dbReference>
<feature type="binding site" evidence="9">
    <location>
        <position position="486"/>
    </location>
    <ligand>
        <name>Mg(2+)</name>
        <dbReference type="ChEBI" id="CHEBI:18420"/>
    </ligand>
</feature>
<dbReference type="InterPro" id="IPR015847">
    <property type="entry name" value="ExoRNase_PH_dom2"/>
</dbReference>
<dbReference type="NCBIfam" id="TIGR03591">
    <property type="entry name" value="polynuc_phos"/>
    <property type="match status" value="1"/>
</dbReference>
<dbReference type="PANTHER" id="PTHR11252:SF0">
    <property type="entry name" value="POLYRIBONUCLEOTIDE NUCLEOTIDYLTRANSFERASE 1, MITOCHONDRIAL"/>
    <property type="match status" value="1"/>
</dbReference>
<gene>
    <name evidence="9 11" type="primary">pnp</name>
    <name evidence="11" type="ORF">EVJ46_08800</name>
</gene>
<dbReference type="AlphaFoldDB" id="A0A519BED0"/>
<dbReference type="PROSITE" id="PS50084">
    <property type="entry name" value="KH_TYPE_1"/>
    <property type="match status" value="1"/>
</dbReference>
<dbReference type="GO" id="GO:0006402">
    <property type="term" value="P:mRNA catabolic process"/>
    <property type="evidence" value="ECO:0007669"/>
    <property type="project" value="UniProtKB-UniRule"/>
</dbReference>
<dbReference type="InterPro" id="IPR001247">
    <property type="entry name" value="ExoRNase_PH_dom1"/>
</dbReference>
<dbReference type="Pfam" id="PF01138">
    <property type="entry name" value="RNase_PH"/>
    <property type="match status" value="2"/>
</dbReference>
<dbReference type="PIRSF" id="PIRSF005499">
    <property type="entry name" value="PNPase"/>
    <property type="match status" value="1"/>
</dbReference>
<dbReference type="CDD" id="cd11364">
    <property type="entry name" value="RNase_PH_PNPase_2"/>
    <property type="match status" value="1"/>
</dbReference>
<dbReference type="InterPro" id="IPR036612">
    <property type="entry name" value="KH_dom_type_1_sf"/>
</dbReference>
<evidence type="ECO:0000256" key="4">
    <source>
        <dbReference type="ARBA" id="ARBA00022679"/>
    </source>
</evidence>
<dbReference type="InterPro" id="IPR004087">
    <property type="entry name" value="KH_dom"/>
</dbReference>
<dbReference type="Gene3D" id="3.30.230.70">
    <property type="entry name" value="GHMP Kinase, N-terminal domain"/>
    <property type="match status" value="2"/>
</dbReference>
<dbReference type="InterPro" id="IPR036345">
    <property type="entry name" value="ExoRNase_PH_dom2_sf"/>
</dbReference>
<comment type="function">
    <text evidence="9">Involved in mRNA degradation. Catalyzes the phosphorolysis of single-stranded polyribonucleotides processively in the 3'- to 5'-direction.</text>
</comment>
<evidence type="ECO:0000256" key="8">
    <source>
        <dbReference type="ARBA" id="ARBA00022884"/>
    </source>
</evidence>
<dbReference type="InterPro" id="IPR020568">
    <property type="entry name" value="Ribosomal_Su5_D2-typ_SF"/>
</dbReference>
<dbReference type="SUPFAM" id="SSF55666">
    <property type="entry name" value="Ribonuclease PH domain 2-like"/>
    <property type="match status" value="2"/>
</dbReference>
<dbReference type="GO" id="GO:0000287">
    <property type="term" value="F:magnesium ion binding"/>
    <property type="evidence" value="ECO:0007669"/>
    <property type="project" value="UniProtKB-UniRule"/>
</dbReference>
<dbReference type="Pfam" id="PF03725">
    <property type="entry name" value="RNase_PH_C"/>
    <property type="match status" value="2"/>
</dbReference>
<dbReference type="InterPro" id="IPR003029">
    <property type="entry name" value="S1_domain"/>
</dbReference>
<keyword evidence="5 9" id="KW-0548">Nucleotidyltransferase</keyword>
<dbReference type="HAMAP" id="MF_01595">
    <property type="entry name" value="PNPase"/>
    <property type="match status" value="1"/>
</dbReference>
<dbReference type="InterPro" id="IPR015848">
    <property type="entry name" value="PNPase_PH_RNA-bd_bac/org-type"/>
</dbReference>
<dbReference type="SUPFAM" id="SSF50249">
    <property type="entry name" value="Nucleic acid-binding proteins"/>
    <property type="match status" value="1"/>
</dbReference>
<dbReference type="Pfam" id="PF00575">
    <property type="entry name" value="S1"/>
    <property type="match status" value="1"/>
</dbReference>
<dbReference type="FunFam" id="3.30.230.70:FF:000001">
    <property type="entry name" value="Polyribonucleotide nucleotidyltransferase"/>
    <property type="match status" value="1"/>
</dbReference>
<dbReference type="SMART" id="SM00316">
    <property type="entry name" value="S1"/>
    <property type="match status" value="1"/>
</dbReference>
<evidence type="ECO:0000256" key="6">
    <source>
        <dbReference type="ARBA" id="ARBA00022723"/>
    </source>
</evidence>
<feature type="domain" description="S1 motif" evidence="10">
    <location>
        <begin position="622"/>
        <end position="690"/>
    </location>
</feature>
<dbReference type="Gene3D" id="2.40.50.140">
    <property type="entry name" value="Nucleic acid-binding proteins"/>
    <property type="match status" value="1"/>
</dbReference>
<dbReference type="GO" id="GO:0004654">
    <property type="term" value="F:polyribonucleotide nucleotidyltransferase activity"/>
    <property type="evidence" value="ECO:0007669"/>
    <property type="project" value="UniProtKB-UniRule"/>
</dbReference>
<dbReference type="Pfam" id="PF03726">
    <property type="entry name" value="PNPase"/>
    <property type="match status" value="1"/>
</dbReference>
<dbReference type="CDD" id="cd04472">
    <property type="entry name" value="S1_PNPase"/>
    <property type="match status" value="1"/>
</dbReference>
<comment type="cofactor">
    <cofactor evidence="9">
        <name>Mg(2+)</name>
        <dbReference type="ChEBI" id="CHEBI:18420"/>
    </cofactor>
</comment>
<dbReference type="GO" id="GO:0005829">
    <property type="term" value="C:cytosol"/>
    <property type="evidence" value="ECO:0007669"/>
    <property type="project" value="TreeGrafter"/>
</dbReference>
<dbReference type="InterPro" id="IPR027408">
    <property type="entry name" value="PNPase/RNase_PH_dom_sf"/>
</dbReference>
<keyword evidence="6 9" id="KW-0479">Metal-binding</keyword>
<name>A0A519BED0_ACIG2</name>
<evidence type="ECO:0000256" key="7">
    <source>
        <dbReference type="ARBA" id="ARBA00022842"/>
    </source>
</evidence>
<dbReference type="InterPro" id="IPR012162">
    <property type="entry name" value="PNPase"/>
</dbReference>
<comment type="subcellular location">
    <subcellularLocation>
        <location evidence="1 9">Cytoplasm</location>
    </subcellularLocation>
</comment>
<dbReference type="EMBL" id="SGBC01000004">
    <property type="protein sequence ID" value="RZD15622.1"/>
    <property type="molecule type" value="Genomic_DNA"/>
</dbReference>
<evidence type="ECO:0000256" key="1">
    <source>
        <dbReference type="ARBA" id="ARBA00004496"/>
    </source>
</evidence>
<dbReference type="Gene3D" id="3.30.1370.10">
    <property type="entry name" value="K Homology domain, type 1"/>
    <property type="match status" value="1"/>
</dbReference>
<evidence type="ECO:0000256" key="3">
    <source>
        <dbReference type="ARBA" id="ARBA00022490"/>
    </source>
</evidence>
<dbReference type="EC" id="2.7.7.8" evidence="9"/>
<evidence type="ECO:0000313" key="12">
    <source>
        <dbReference type="Proteomes" id="UP000316562"/>
    </source>
</evidence>
<dbReference type="Pfam" id="PF00013">
    <property type="entry name" value="KH_1"/>
    <property type="match status" value="1"/>
</dbReference>
<dbReference type="CDD" id="cd02393">
    <property type="entry name" value="KH-I_PNPase"/>
    <property type="match status" value="1"/>
</dbReference>
<keyword evidence="3 9" id="KW-0963">Cytoplasm</keyword>
<dbReference type="InterPro" id="IPR004088">
    <property type="entry name" value="KH_dom_type_1"/>
</dbReference>
<dbReference type="GO" id="GO:0000175">
    <property type="term" value="F:3'-5'-RNA exonuclease activity"/>
    <property type="evidence" value="ECO:0007669"/>
    <property type="project" value="TreeGrafter"/>
</dbReference>
<dbReference type="SUPFAM" id="SSF54211">
    <property type="entry name" value="Ribosomal protein S5 domain 2-like"/>
    <property type="match status" value="2"/>
</dbReference>
<evidence type="ECO:0000259" key="10">
    <source>
        <dbReference type="PROSITE" id="PS50126"/>
    </source>
</evidence>
<organism evidence="11 12">
    <name type="scientific">Acididesulfobacter guangdongensis</name>
    <dbReference type="NCBI Taxonomy" id="2597225"/>
    <lineage>
        <taxon>Bacteria</taxon>
        <taxon>Deltaproteobacteria</taxon>
        <taxon>Candidatus Acidulodesulfobacterales</taxon>
        <taxon>Candidatus Acididesulfobacter</taxon>
    </lineage>
</organism>
<dbReference type="GO" id="GO:0006396">
    <property type="term" value="P:RNA processing"/>
    <property type="evidence" value="ECO:0007669"/>
    <property type="project" value="InterPro"/>
</dbReference>
<comment type="caution">
    <text evidence="11">The sequence shown here is derived from an EMBL/GenBank/DDBJ whole genome shotgun (WGS) entry which is preliminary data.</text>
</comment>
<protein>
    <recommendedName>
        <fullName evidence="9">Polyribonucleotide nucleotidyltransferase</fullName>
        <ecNumber evidence="9">2.7.7.8</ecNumber>
    </recommendedName>
    <alternativeName>
        <fullName evidence="9">Polynucleotide phosphorylase</fullName>
        <shortName evidence="9">PNPase</shortName>
    </alternativeName>
</protein>
<dbReference type="FunFam" id="3.30.230.70:FF:000002">
    <property type="entry name" value="Polyribonucleotide nucleotidyltransferase"/>
    <property type="match status" value="1"/>
</dbReference>
<evidence type="ECO:0000256" key="2">
    <source>
        <dbReference type="ARBA" id="ARBA00007404"/>
    </source>
</evidence>
<dbReference type="GO" id="GO:0003723">
    <property type="term" value="F:RNA binding"/>
    <property type="evidence" value="ECO:0007669"/>
    <property type="project" value="UniProtKB-UniRule"/>
</dbReference>
<accession>A0A519BED0</accession>
<keyword evidence="7 9" id="KW-0460">Magnesium</keyword>
<sequence>MINNYIVESFDLDGKKITIEAGRLAKQASGSALVTIGKTKVLVTTCVNKNIKEGIDFMPLTVNYVEKFYSAGRIPGGFFKREGRATEKEVLTSRFLDRPIRPLFPENYFLDTQVIATVVSMDEENDPDMAAMLGVSFSLISSEIPFNGPTAGVRVGRINGEFIVNPTYQEIEKSDTHLVIAGSSDAITMVEGSFDELDEEVLLSAINFGHNKIKELAAFQKSIIDKLDIKKIEIPLQDKPEEIIEKIRENVYDELKKCILITSKQERNEAVSSLREKTKTLFSEIYPDNENIIYAVFEDIQKDILRNLILDEGKRIDGRGLKDIRPITCSIDEIPMAHGSAVFTRGETQALVVTTLGTKFDEQIVDAPEKESSKRFMIHYNFPPFSVGEVAPLRGPGRREIGHGSLGEKALRYVIPSKDEFPYTIRIVSEILESNGSSSQATICGATLSLMDAGVPIKSPIAGIAMGLIKENEKVAILTDILGDEDHLGDMDFKVAGTRNGVTALQMDIKIAGVTDDILRNALAQAKEGRITILDIMLKTINEPKKELASNAPQIITIRVKPDKVREIIGQGGKVIKGIIEKSGAKIDIDDTGKVNIYSSDKNSLDIAVAMISDITQEAEIGKIYYGKVRKIMDFGAFVEIFPGTDGLVHISQLDEKRVENVSDFLKEGDEVKVKVIDIDKAGKIKLSIKAAL</sequence>
<evidence type="ECO:0000256" key="9">
    <source>
        <dbReference type="HAMAP-Rule" id="MF_01595"/>
    </source>
</evidence>
<dbReference type="FunFam" id="3.30.1370.10:FF:000001">
    <property type="entry name" value="Polyribonucleotide nucleotidyltransferase"/>
    <property type="match status" value="1"/>
</dbReference>
<evidence type="ECO:0000256" key="5">
    <source>
        <dbReference type="ARBA" id="ARBA00022695"/>
    </source>
</evidence>
<dbReference type="PROSITE" id="PS50126">
    <property type="entry name" value="S1"/>
    <property type="match status" value="1"/>
</dbReference>
<comment type="similarity">
    <text evidence="2 9">Belongs to the polyribonucleotide nucleotidyltransferase family.</text>
</comment>
<dbReference type="InterPro" id="IPR012340">
    <property type="entry name" value="NA-bd_OB-fold"/>
</dbReference>
<comment type="catalytic activity">
    <reaction evidence="9">
        <text>RNA(n+1) + phosphate = RNA(n) + a ribonucleoside 5'-diphosphate</text>
        <dbReference type="Rhea" id="RHEA:22096"/>
        <dbReference type="Rhea" id="RHEA-COMP:14527"/>
        <dbReference type="Rhea" id="RHEA-COMP:17342"/>
        <dbReference type="ChEBI" id="CHEBI:43474"/>
        <dbReference type="ChEBI" id="CHEBI:57930"/>
        <dbReference type="ChEBI" id="CHEBI:140395"/>
        <dbReference type="EC" id="2.7.7.8"/>
    </reaction>
</comment>